<accession>A0A2G5ECE1</accession>
<dbReference type="Gene3D" id="4.10.375.10">
    <property type="entry name" value="Lipoxygenase-1, Domain 2"/>
    <property type="match status" value="1"/>
</dbReference>
<evidence type="ECO:0000313" key="20">
    <source>
        <dbReference type="EMBL" id="PIA53429.1"/>
    </source>
</evidence>
<evidence type="ECO:0000256" key="5">
    <source>
        <dbReference type="ARBA" id="ARBA00022640"/>
    </source>
</evidence>
<evidence type="ECO:0000313" key="21">
    <source>
        <dbReference type="Proteomes" id="UP000230069"/>
    </source>
</evidence>
<dbReference type="PANTHER" id="PTHR11771">
    <property type="entry name" value="LIPOXYGENASE"/>
    <property type="match status" value="1"/>
</dbReference>
<dbReference type="InterPro" id="IPR000907">
    <property type="entry name" value="LipOase"/>
</dbReference>
<dbReference type="Gene3D" id="1.20.245.10">
    <property type="entry name" value="Lipoxygenase-1, Domain 5"/>
    <property type="match status" value="1"/>
</dbReference>
<dbReference type="EMBL" id="KZ305026">
    <property type="protein sequence ID" value="PIA53429.1"/>
    <property type="molecule type" value="Genomic_DNA"/>
</dbReference>
<name>A0A2G5ECE1_AQUCA</name>
<evidence type="ECO:0000256" key="11">
    <source>
        <dbReference type="ARBA" id="ARBA00023002"/>
    </source>
</evidence>
<keyword evidence="6" id="KW-0479">Metal-binding</keyword>
<dbReference type="PROSITE" id="PS50095">
    <property type="entry name" value="PLAT"/>
    <property type="match status" value="1"/>
</dbReference>
<evidence type="ECO:0000256" key="15">
    <source>
        <dbReference type="PROSITE-ProRule" id="PRU00152"/>
    </source>
</evidence>
<evidence type="ECO:0000256" key="7">
    <source>
        <dbReference type="ARBA" id="ARBA00022767"/>
    </source>
</evidence>
<dbReference type="GO" id="GO:0031408">
    <property type="term" value="P:oxylipin biosynthetic process"/>
    <property type="evidence" value="ECO:0007669"/>
    <property type="project" value="UniProtKB-UniRule"/>
</dbReference>
<dbReference type="PRINTS" id="PR00087">
    <property type="entry name" value="LIPOXYGENASE"/>
</dbReference>
<dbReference type="Proteomes" id="UP000230069">
    <property type="component" value="Unassembled WGS sequence"/>
</dbReference>
<comment type="pathway">
    <text evidence="16">Lipid metabolism; oxylipin biosynthesis.</text>
</comment>
<keyword evidence="11" id="KW-0560">Oxidoreductase</keyword>
<organism evidence="20 21">
    <name type="scientific">Aquilegia coerulea</name>
    <name type="common">Rocky mountain columbine</name>
    <dbReference type="NCBI Taxonomy" id="218851"/>
    <lineage>
        <taxon>Eukaryota</taxon>
        <taxon>Viridiplantae</taxon>
        <taxon>Streptophyta</taxon>
        <taxon>Embryophyta</taxon>
        <taxon>Tracheophyta</taxon>
        <taxon>Spermatophyta</taxon>
        <taxon>Magnoliopsida</taxon>
        <taxon>Ranunculales</taxon>
        <taxon>Ranunculaceae</taxon>
        <taxon>Thalictroideae</taxon>
        <taxon>Aquilegia</taxon>
    </lineage>
</organism>
<keyword evidence="8" id="KW-0276">Fatty acid metabolism</keyword>
<evidence type="ECO:0000256" key="13">
    <source>
        <dbReference type="ARBA" id="ARBA00023098"/>
    </source>
</evidence>
<comment type="similarity">
    <text evidence="2 16">Belongs to the lipoxygenase family.</text>
</comment>
<dbReference type="GO" id="GO:0016702">
    <property type="term" value="F:oxidoreductase activity, acting on single donors with incorporation of molecular oxygen, incorporation of two atoms of oxygen"/>
    <property type="evidence" value="ECO:0007669"/>
    <property type="project" value="InterPro"/>
</dbReference>
<evidence type="ECO:0000256" key="16">
    <source>
        <dbReference type="RuleBase" id="RU003975"/>
    </source>
</evidence>
<dbReference type="GO" id="GO:0006633">
    <property type="term" value="P:fatty acid biosynthetic process"/>
    <property type="evidence" value="ECO:0007669"/>
    <property type="project" value="UniProtKB-KW"/>
</dbReference>
<evidence type="ECO:0000256" key="1">
    <source>
        <dbReference type="ARBA" id="ARBA00004229"/>
    </source>
</evidence>
<evidence type="ECO:0000256" key="6">
    <source>
        <dbReference type="ARBA" id="ARBA00022723"/>
    </source>
</evidence>
<proteinExistence type="inferred from homology"/>
<evidence type="ECO:0000256" key="10">
    <source>
        <dbReference type="ARBA" id="ARBA00022964"/>
    </source>
</evidence>
<dbReference type="EC" id="1.13.11.-" evidence="16"/>
<feature type="domain" description="PLAT" evidence="18">
    <location>
        <begin position="1"/>
        <end position="38"/>
    </location>
</feature>
<dbReference type="InterPro" id="IPR001246">
    <property type="entry name" value="LipOase_plant"/>
</dbReference>
<dbReference type="Gene3D" id="2.60.60.20">
    <property type="entry name" value="PLAT/LH2 domain"/>
    <property type="match status" value="1"/>
</dbReference>
<evidence type="ECO:0000256" key="4">
    <source>
        <dbReference type="ARBA" id="ARBA00022528"/>
    </source>
</evidence>
<evidence type="ECO:0000256" key="12">
    <source>
        <dbReference type="ARBA" id="ARBA00023004"/>
    </source>
</evidence>
<evidence type="ECO:0000256" key="17">
    <source>
        <dbReference type="SAM" id="MobiDB-lite"/>
    </source>
</evidence>
<dbReference type="GO" id="GO:0034440">
    <property type="term" value="P:lipid oxidation"/>
    <property type="evidence" value="ECO:0007669"/>
    <property type="project" value="InterPro"/>
</dbReference>
<keyword evidence="7 16" id="KW-0925">Oxylipin biosynthesis</keyword>
<keyword evidence="21" id="KW-1185">Reference proteome</keyword>
<dbReference type="FunFam" id="1.20.245.10:FF:000002">
    <property type="entry name" value="Lipoxygenase"/>
    <property type="match status" value="1"/>
</dbReference>
<comment type="caution">
    <text evidence="15">Lacks conserved residue(s) required for the propagation of feature annotation.</text>
</comment>
<dbReference type="PROSITE" id="PS51393">
    <property type="entry name" value="LIPOXYGENASE_3"/>
    <property type="match status" value="1"/>
</dbReference>
<dbReference type="UniPathway" id="UPA00382"/>
<dbReference type="InterPro" id="IPR013819">
    <property type="entry name" value="LipOase_C"/>
</dbReference>
<dbReference type="InterPro" id="IPR001024">
    <property type="entry name" value="PLAT/LH2_dom"/>
</dbReference>
<keyword evidence="3 16" id="KW-0444">Lipid biosynthesis</keyword>
<comment type="function">
    <text evidence="16">Plant lipoxygenase may be involved in a number of diverse aspects of plant physiology including growth and development, pest resistance, and senescence or responses to wounding.</text>
</comment>
<evidence type="ECO:0000259" key="18">
    <source>
        <dbReference type="PROSITE" id="PS50095"/>
    </source>
</evidence>
<dbReference type="SUPFAM" id="SSF48484">
    <property type="entry name" value="Lipoxigenase"/>
    <property type="match status" value="1"/>
</dbReference>
<dbReference type="FunFam" id="3.10.450.60:FF:000005">
    <property type="entry name" value="Lipoxygenase"/>
    <property type="match status" value="1"/>
</dbReference>
<dbReference type="STRING" id="218851.A0A2G5ECE1"/>
<gene>
    <name evidence="20" type="ORF">AQUCO_00900187v1</name>
</gene>
<keyword evidence="10" id="KW-0223">Dioxygenase</keyword>
<keyword evidence="12" id="KW-0408">Iron</keyword>
<dbReference type="InterPro" id="IPR027433">
    <property type="entry name" value="Lipoxygenase_dom_3"/>
</dbReference>
<keyword evidence="5" id="KW-0934">Plastid</keyword>
<evidence type="ECO:0000256" key="9">
    <source>
        <dbReference type="ARBA" id="ARBA00022946"/>
    </source>
</evidence>
<dbReference type="EMBL" id="KZ305026">
    <property type="protein sequence ID" value="PIA53430.1"/>
    <property type="molecule type" value="Genomic_DNA"/>
</dbReference>
<keyword evidence="4" id="KW-0150">Chloroplast</keyword>
<dbReference type="Gene3D" id="3.10.450.60">
    <property type="match status" value="1"/>
</dbReference>
<reference evidence="20 21" key="1">
    <citation type="submission" date="2017-09" db="EMBL/GenBank/DDBJ databases">
        <title>WGS assembly of Aquilegia coerulea Goldsmith.</title>
        <authorList>
            <person name="Hodges S."/>
            <person name="Kramer E."/>
            <person name="Nordborg M."/>
            <person name="Tomkins J."/>
            <person name="Borevitz J."/>
            <person name="Derieg N."/>
            <person name="Yan J."/>
            <person name="Mihaltcheva S."/>
            <person name="Hayes R.D."/>
            <person name="Rokhsar D."/>
        </authorList>
    </citation>
    <scope>NUCLEOTIDE SEQUENCE [LARGE SCALE GENOMIC DNA]</scope>
    <source>
        <strain evidence="21">cv. Goldsmith</strain>
    </source>
</reference>
<evidence type="ECO:0000256" key="8">
    <source>
        <dbReference type="ARBA" id="ARBA00022832"/>
    </source>
</evidence>
<feature type="region of interest" description="Disordered" evidence="17">
    <location>
        <begin position="84"/>
        <end position="129"/>
    </location>
</feature>
<dbReference type="Gene3D" id="4.10.372.10">
    <property type="entry name" value="Lipoxygenase-1, Domain 3"/>
    <property type="match status" value="1"/>
</dbReference>
<dbReference type="InterPro" id="IPR036392">
    <property type="entry name" value="PLAT/LH2_dom_sf"/>
</dbReference>
<keyword evidence="9" id="KW-0809">Transit peptide</keyword>
<keyword evidence="14 16" id="KW-0275">Fatty acid biosynthesis</keyword>
<dbReference type="Pfam" id="PF00305">
    <property type="entry name" value="Lipoxygenase"/>
    <property type="match status" value="1"/>
</dbReference>
<keyword evidence="13" id="KW-0443">Lipid metabolism</keyword>
<evidence type="ECO:0000256" key="14">
    <source>
        <dbReference type="ARBA" id="ARBA00023160"/>
    </source>
</evidence>
<dbReference type="PRINTS" id="PR00468">
    <property type="entry name" value="PLTLPOXGNASE"/>
</dbReference>
<dbReference type="FunCoup" id="A0A2G5ECE1">
    <property type="interactions" value="48"/>
</dbReference>
<dbReference type="AlphaFoldDB" id="A0A2G5ECE1"/>
<dbReference type="SUPFAM" id="SSF49723">
    <property type="entry name" value="Lipase/lipooxygenase domain (PLAT/LH2 domain)"/>
    <property type="match status" value="1"/>
</dbReference>
<dbReference type="OrthoDB" id="407298at2759"/>
<dbReference type="InterPro" id="IPR036226">
    <property type="entry name" value="LipOase_C_sf"/>
</dbReference>
<dbReference type="GO" id="GO:0009507">
    <property type="term" value="C:chloroplast"/>
    <property type="evidence" value="ECO:0007669"/>
    <property type="project" value="UniProtKB-SubCell"/>
</dbReference>
<evidence type="ECO:0000259" key="19">
    <source>
        <dbReference type="PROSITE" id="PS51393"/>
    </source>
</evidence>
<dbReference type="GO" id="GO:0046872">
    <property type="term" value="F:metal ion binding"/>
    <property type="evidence" value="ECO:0007669"/>
    <property type="project" value="UniProtKB-UniRule"/>
</dbReference>
<feature type="domain" description="Lipoxygenase" evidence="19">
    <location>
        <begin position="41"/>
        <end position="733"/>
    </location>
</feature>
<protein>
    <recommendedName>
        <fullName evidence="16">Lipoxygenase</fullName>
        <ecNumber evidence="16">1.13.11.-</ecNumber>
    </recommendedName>
</protein>
<dbReference type="InterPro" id="IPR020834">
    <property type="entry name" value="LipOase_CS"/>
</dbReference>
<sequence>MFFNNILLTSSGNPTVTVTCNSWVSSKNDNPDMRIFFPDKSYLPSQTPSGIKKLREQELDNLCGNGQGERKTFDRIYDYDKYNDLGNPDESTSKRRPVLGGPLHPYPRRCRTGRGPTDTDPYAEKITGDPNYVPRDEAFSAVKDFNFQYKTLRGVLRGIIPYLQTALVNPDLGFPTFTRIDTLYDDGLPMPDNEGIYKYLLPRLIKKLGEGLEEILLFEPPELMNRDKFSWFRDEEFGRQTLAGLNPLSIQLVTEWPMKSKLDPDLYGPAESSITKEIVEREINGVMTLEEAMEQKKLFVIDYNDILLPYVKKVRELEGTTLYGSRTLFFLNEKNTLMPIAIELTRPVIDDKPEWRHAFTPSSDATNLWLWRFAKAHVLAHDSGYHQLVSHWVRTHCCMEPYIIAANRNLSVMHPIYKLLRPHFRYTMEINALAREGLINADGIIESCFSPGRYSMELSSAAYDQLWRFDMEALPADLIRRGMAVEDRTAEHGVRLTIEDYPFANDGLMLWDAIKTWVTDYVNRYYRDANTIETDTELQAWWTEVRTKGHADKKDEPWWPVLNTKDSLVQTLSTIIWVASGHHAAVNFGQYDYAGYFPNRPTIARTNVPIEDPTEAEFKNFIVKPEAELLKCFPSQIQAVKVMVVLDVLSTHSPDEEYIADELESYWSEDPVIKAAFDLFKGRLTCMNGIIEARNADPKLRNRIGAGVVSYELLKQLSKPGVTGMGVPNSISI</sequence>
<evidence type="ECO:0000256" key="3">
    <source>
        <dbReference type="ARBA" id="ARBA00022516"/>
    </source>
</evidence>
<dbReference type="PROSITE" id="PS00081">
    <property type="entry name" value="LIPOXYGENASE_2"/>
    <property type="match status" value="1"/>
</dbReference>
<evidence type="ECO:0000256" key="2">
    <source>
        <dbReference type="ARBA" id="ARBA00009419"/>
    </source>
</evidence>
<comment type="subcellular location">
    <subcellularLocation>
        <location evidence="1">Plastid</location>
        <location evidence="1">Chloroplast</location>
    </subcellularLocation>
</comment>